<protein>
    <recommendedName>
        <fullName evidence="2">NAD-dependent epimerase/dehydratase domain-containing protein</fullName>
    </recommendedName>
</protein>
<sequence>MKIVITGGMGFVGSSLINKLDLDMNEVFIIDNFSTNAIKTLSGCELINIDISDKNQLHTINIGSADIMIHLAGPSSGPASAKDPERTIDISNKITFNVLRVCEQLSIKRLLFGSSMAVYGNPSKLPVDEKSICKPISYYGIAKLSSEHIIQAFCKSSNFEYSIVRLFNIYGPGQDLTRMDQGLVSIYLSML</sequence>
<name>A0A383CGS6_9ZZZZ</name>
<dbReference type="EMBL" id="UINC01208827">
    <property type="protein sequence ID" value="SVE31567.1"/>
    <property type="molecule type" value="Genomic_DNA"/>
</dbReference>
<dbReference type="InterPro" id="IPR001509">
    <property type="entry name" value="Epimerase_deHydtase"/>
</dbReference>
<evidence type="ECO:0000256" key="1">
    <source>
        <dbReference type="ARBA" id="ARBA00007637"/>
    </source>
</evidence>
<gene>
    <name evidence="3" type="ORF">METZ01_LOCUS484421</name>
</gene>
<reference evidence="3" key="1">
    <citation type="submission" date="2018-05" db="EMBL/GenBank/DDBJ databases">
        <authorList>
            <person name="Lanie J.A."/>
            <person name="Ng W.-L."/>
            <person name="Kazmierczak K.M."/>
            <person name="Andrzejewski T.M."/>
            <person name="Davidsen T.M."/>
            <person name="Wayne K.J."/>
            <person name="Tettelin H."/>
            <person name="Glass J.I."/>
            <person name="Rusch D."/>
            <person name="Podicherti R."/>
            <person name="Tsui H.-C.T."/>
            <person name="Winkler M.E."/>
        </authorList>
    </citation>
    <scope>NUCLEOTIDE SEQUENCE</scope>
</reference>
<evidence type="ECO:0000259" key="2">
    <source>
        <dbReference type="Pfam" id="PF01370"/>
    </source>
</evidence>
<organism evidence="3">
    <name type="scientific">marine metagenome</name>
    <dbReference type="NCBI Taxonomy" id="408172"/>
    <lineage>
        <taxon>unclassified sequences</taxon>
        <taxon>metagenomes</taxon>
        <taxon>ecological metagenomes</taxon>
    </lineage>
</organism>
<feature type="domain" description="NAD-dependent epimerase/dehydratase" evidence="2">
    <location>
        <begin position="3"/>
        <end position="181"/>
    </location>
</feature>
<dbReference type="AlphaFoldDB" id="A0A383CGS6"/>
<dbReference type="InterPro" id="IPR036291">
    <property type="entry name" value="NAD(P)-bd_dom_sf"/>
</dbReference>
<dbReference type="Gene3D" id="3.40.50.720">
    <property type="entry name" value="NAD(P)-binding Rossmann-like Domain"/>
    <property type="match status" value="1"/>
</dbReference>
<proteinExistence type="inferred from homology"/>
<dbReference type="PANTHER" id="PTHR43725">
    <property type="entry name" value="UDP-GLUCOSE 4-EPIMERASE"/>
    <property type="match status" value="1"/>
</dbReference>
<feature type="non-terminal residue" evidence="3">
    <location>
        <position position="191"/>
    </location>
</feature>
<dbReference type="SUPFAM" id="SSF51735">
    <property type="entry name" value="NAD(P)-binding Rossmann-fold domains"/>
    <property type="match status" value="1"/>
</dbReference>
<dbReference type="Pfam" id="PF01370">
    <property type="entry name" value="Epimerase"/>
    <property type="match status" value="1"/>
</dbReference>
<comment type="similarity">
    <text evidence="1">Belongs to the NAD(P)-dependent epimerase/dehydratase family.</text>
</comment>
<dbReference type="PANTHER" id="PTHR43725:SF53">
    <property type="entry name" value="UDP-ARABINOSE 4-EPIMERASE 1"/>
    <property type="match status" value="1"/>
</dbReference>
<accession>A0A383CGS6</accession>
<evidence type="ECO:0000313" key="3">
    <source>
        <dbReference type="EMBL" id="SVE31567.1"/>
    </source>
</evidence>